<dbReference type="Proteomes" id="UP000805841">
    <property type="component" value="Unassembled WGS sequence"/>
</dbReference>
<comment type="caution">
    <text evidence="2">The sequence shown here is derived from an EMBL/GenBank/DDBJ whole genome shotgun (WGS) entry which is preliminary data.</text>
</comment>
<sequence length="149" mass="16926">PQKARFQSWGLQFGHSYASHTFSQAWQWNSQWVAQYSDDSLPPMDLLPLTGSYNVRGFRDGGAFHARGLAWHNTVSFPRRYAQGLIAAPRLGLDLGQGQKPNTRLAGSAVGLNLRRGDLQLDLDYQHPLYHSRRHGYGGYWQVLLQARF</sequence>
<evidence type="ECO:0000313" key="3">
    <source>
        <dbReference type="Proteomes" id="UP000805841"/>
    </source>
</evidence>
<name>A0ABR7Z905_9PSED</name>
<evidence type="ECO:0000259" key="1">
    <source>
        <dbReference type="Pfam" id="PF03865"/>
    </source>
</evidence>
<dbReference type="Gene3D" id="2.40.160.50">
    <property type="entry name" value="membrane protein fhac: a member of the omp85/tpsb transporter family"/>
    <property type="match status" value="1"/>
</dbReference>
<keyword evidence="3" id="KW-1185">Reference proteome</keyword>
<feature type="non-terminal residue" evidence="2">
    <location>
        <position position="1"/>
    </location>
</feature>
<dbReference type="InterPro" id="IPR005565">
    <property type="entry name" value="Hemolysn_activator_HlyB_C"/>
</dbReference>
<proteinExistence type="predicted"/>
<accession>A0ABR7Z905</accession>
<organism evidence="2 3">
    <name type="scientific">Pseudomonas typographi</name>
    <dbReference type="NCBI Taxonomy" id="2715964"/>
    <lineage>
        <taxon>Bacteria</taxon>
        <taxon>Pseudomonadati</taxon>
        <taxon>Pseudomonadota</taxon>
        <taxon>Gammaproteobacteria</taxon>
        <taxon>Pseudomonadales</taxon>
        <taxon>Pseudomonadaceae</taxon>
        <taxon>Pseudomonas</taxon>
    </lineage>
</organism>
<reference evidence="2 3" key="1">
    <citation type="journal article" date="2020" name="Insects">
        <title>Bacteria Belonging to Pseudomonas typographi sp. nov. from the Bark Beetle Ips typographus Have Genomic Potential to Aid in the Host Ecology.</title>
        <authorList>
            <person name="Peral-Aranega E."/>
            <person name="Saati-Santamaria Z."/>
            <person name="Kolarik M."/>
            <person name="Rivas R."/>
            <person name="Garcia-Fraile P."/>
        </authorList>
    </citation>
    <scope>NUCLEOTIDE SEQUENCE [LARGE SCALE GENOMIC DNA]</scope>
    <source>
        <strain evidence="2 3">CA3A</strain>
    </source>
</reference>
<feature type="domain" description="Haemolysin activator HlyB C-terminal" evidence="1">
    <location>
        <begin position="3"/>
        <end position="113"/>
    </location>
</feature>
<dbReference type="RefSeq" id="WP_238936590.1">
    <property type="nucleotide sequence ID" value="NZ_JAAOCA010000049.1"/>
</dbReference>
<dbReference type="PANTHER" id="PTHR34597:SF3">
    <property type="entry name" value="OUTER MEMBRANE TRANSPORTER CDIB"/>
    <property type="match status" value="1"/>
</dbReference>
<dbReference type="PANTHER" id="PTHR34597">
    <property type="entry name" value="SLR1661 PROTEIN"/>
    <property type="match status" value="1"/>
</dbReference>
<evidence type="ECO:0000313" key="2">
    <source>
        <dbReference type="EMBL" id="MBD1602021.1"/>
    </source>
</evidence>
<protein>
    <submittedName>
        <fullName evidence="2">ShlB/FhaC/HecB family hemolysin secretion/activation protein</fullName>
    </submittedName>
</protein>
<dbReference type="EMBL" id="JAAOCA010000049">
    <property type="protein sequence ID" value="MBD1602021.1"/>
    <property type="molecule type" value="Genomic_DNA"/>
</dbReference>
<dbReference type="Pfam" id="PF03865">
    <property type="entry name" value="ShlB"/>
    <property type="match status" value="1"/>
</dbReference>
<gene>
    <name evidence="2" type="ORF">HAQ05_25415</name>
</gene>
<dbReference type="InterPro" id="IPR051544">
    <property type="entry name" value="TPS_OM_transporter"/>
</dbReference>